<feature type="transmembrane region" description="Helical" evidence="7">
    <location>
        <begin position="166"/>
        <end position="189"/>
    </location>
</feature>
<dbReference type="OrthoDB" id="419616at2759"/>
<keyword evidence="4 7" id="KW-1133">Transmembrane helix</keyword>
<keyword evidence="5 7" id="KW-0472">Membrane</keyword>
<feature type="transmembrane region" description="Helical" evidence="7">
    <location>
        <begin position="77"/>
        <end position="98"/>
    </location>
</feature>
<feature type="compositionally biased region" description="Low complexity" evidence="6">
    <location>
        <begin position="253"/>
        <end position="265"/>
    </location>
</feature>
<gene>
    <name evidence="9" type="ORF">BOTBODRAFT_34047</name>
</gene>
<feature type="transmembrane region" description="Helical" evidence="7">
    <location>
        <begin position="133"/>
        <end position="154"/>
    </location>
</feature>
<dbReference type="PROSITE" id="PS50850">
    <property type="entry name" value="MFS"/>
    <property type="match status" value="1"/>
</dbReference>
<accession>A0A067MMW1</accession>
<dbReference type="Proteomes" id="UP000027195">
    <property type="component" value="Unassembled WGS sequence"/>
</dbReference>
<evidence type="ECO:0000313" key="10">
    <source>
        <dbReference type="Proteomes" id="UP000027195"/>
    </source>
</evidence>
<feature type="region of interest" description="Disordered" evidence="6">
    <location>
        <begin position="240"/>
        <end position="271"/>
    </location>
</feature>
<dbReference type="InterPro" id="IPR036259">
    <property type="entry name" value="MFS_trans_sf"/>
</dbReference>
<feature type="transmembrane region" description="Helical" evidence="7">
    <location>
        <begin position="286"/>
        <end position="307"/>
    </location>
</feature>
<dbReference type="InParanoid" id="A0A067MMW1"/>
<dbReference type="PANTHER" id="PTHR23504:SF15">
    <property type="entry name" value="MAJOR FACILITATOR SUPERFAMILY (MFS) PROFILE DOMAIN-CONTAINING PROTEIN"/>
    <property type="match status" value="1"/>
</dbReference>
<proteinExistence type="predicted"/>
<keyword evidence="2" id="KW-0813">Transport</keyword>
<feature type="transmembrane region" description="Helical" evidence="7">
    <location>
        <begin position="357"/>
        <end position="375"/>
    </location>
</feature>
<dbReference type="AlphaFoldDB" id="A0A067MMW1"/>
<evidence type="ECO:0000256" key="7">
    <source>
        <dbReference type="SAM" id="Phobius"/>
    </source>
</evidence>
<protein>
    <recommendedName>
        <fullName evidence="8">Major facilitator superfamily (MFS) profile domain-containing protein</fullName>
    </recommendedName>
</protein>
<feature type="transmembrane region" description="Helical" evidence="7">
    <location>
        <begin position="461"/>
        <end position="481"/>
    </location>
</feature>
<dbReference type="HOGENOM" id="CLU_001265_54_6_1"/>
<keyword evidence="3 7" id="KW-0812">Transmembrane</keyword>
<name>A0A067MMW1_BOTB1</name>
<feature type="domain" description="Major facilitator superfamily (MFS) profile" evidence="8">
    <location>
        <begin position="38"/>
        <end position="488"/>
    </location>
</feature>
<dbReference type="Pfam" id="PF07690">
    <property type="entry name" value="MFS_1"/>
    <property type="match status" value="1"/>
</dbReference>
<feature type="transmembrane region" description="Helical" evidence="7">
    <location>
        <begin position="327"/>
        <end position="345"/>
    </location>
</feature>
<feature type="transmembrane region" description="Helical" evidence="7">
    <location>
        <begin position="395"/>
        <end position="415"/>
    </location>
</feature>
<reference evidence="10" key="1">
    <citation type="journal article" date="2014" name="Proc. Natl. Acad. Sci. U.S.A.">
        <title>Extensive sampling of basidiomycete genomes demonstrates inadequacy of the white-rot/brown-rot paradigm for wood decay fungi.</title>
        <authorList>
            <person name="Riley R."/>
            <person name="Salamov A.A."/>
            <person name="Brown D.W."/>
            <person name="Nagy L.G."/>
            <person name="Floudas D."/>
            <person name="Held B.W."/>
            <person name="Levasseur A."/>
            <person name="Lombard V."/>
            <person name="Morin E."/>
            <person name="Otillar R."/>
            <person name="Lindquist E.A."/>
            <person name="Sun H."/>
            <person name="LaButti K.M."/>
            <person name="Schmutz J."/>
            <person name="Jabbour D."/>
            <person name="Luo H."/>
            <person name="Baker S.E."/>
            <person name="Pisabarro A.G."/>
            <person name="Walton J.D."/>
            <person name="Blanchette R.A."/>
            <person name="Henrissat B."/>
            <person name="Martin F."/>
            <person name="Cullen D."/>
            <person name="Hibbett D.S."/>
            <person name="Grigoriev I.V."/>
        </authorList>
    </citation>
    <scope>NUCLEOTIDE SEQUENCE [LARGE SCALE GENOMIC DNA]</scope>
    <source>
        <strain evidence="10">FD-172 SS1</strain>
    </source>
</reference>
<dbReference type="GO" id="GO:0016020">
    <property type="term" value="C:membrane"/>
    <property type="evidence" value="ECO:0007669"/>
    <property type="project" value="UniProtKB-SubCell"/>
</dbReference>
<evidence type="ECO:0000313" key="9">
    <source>
        <dbReference type="EMBL" id="KDQ12901.1"/>
    </source>
</evidence>
<feature type="transmembrane region" description="Helical" evidence="7">
    <location>
        <begin position="110"/>
        <end position="127"/>
    </location>
</feature>
<dbReference type="EMBL" id="KL198047">
    <property type="protein sequence ID" value="KDQ12901.1"/>
    <property type="molecule type" value="Genomic_DNA"/>
</dbReference>
<feature type="transmembrane region" description="Helical" evidence="7">
    <location>
        <begin position="36"/>
        <end position="57"/>
    </location>
</feature>
<keyword evidence="10" id="KW-1185">Reference proteome</keyword>
<feature type="transmembrane region" description="Helical" evidence="7">
    <location>
        <begin position="209"/>
        <end position="232"/>
    </location>
</feature>
<organism evidence="9 10">
    <name type="scientific">Botryobasidium botryosum (strain FD-172 SS1)</name>
    <dbReference type="NCBI Taxonomy" id="930990"/>
    <lineage>
        <taxon>Eukaryota</taxon>
        <taxon>Fungi</taxon>
        <taxon>Dikarya</taxon>
        <taxon>Basidiomycota</taxon>
        <taxon>Agaricomycotina</taxon>
        <taxon>Agaricomycetes</taxon>
        <taxon>Cantharellales</taxon>
        <taxon>Botryobasidiaceae</taxon>
        <taxon>Botryobasidium</taxon>
    </lineage>
</organism>
<evidence type="ECO:0000256" key="6">
    <source>
        <dbReference type="SAM" id="MobiDB-lite"/>
    </source>
</evidence>
<dbReference type="SUPFAM" id="SSF103473">
    <property type="entry name" value="MFS general substrate transporter"/>
    <property type="match status" value="1"/>
</dbReference>
<dbReference type="PANTHER" id="PTHR23504">
    <property type="entry name" value="MAJOR FACILITATOR SUPERFAMILY DOMAIN-CONTAINING PROTEIN 10"/>
    <property type="match status" value="1"/>
</dbReference>
<dbReference type="InterPro" id="IPR020846">
    <property type="entry name" value="MFS_dom"/>
</dbReference>
<dbReference type="GO" id="GO:0022857">
    <property type="term" value="F:transmembrane transporter activity"/>
    <property type="evidence" value="ECO:0007669"/>
    <property type="project" value="InterPro"/>
</dbReference>
<evidence type="ECO:0000256" key="3">
    <source>
        <dbReference type="ARBA" id="ARBA00022692"/>
    </source>
</evidence>
<evidence type="ECO:0000256" key="4">
    <source>
        <dbReference type="ARBA" id="ARBA00022989"/>
    </source>
</evidence>
<evidence type="ECO:0000256" key="5">
    <source>
        <dbReference type="ARBA" id="ARBA00023136"/>
    </source>
</evidence>
<sequence length="500" mass="54435">MQDETTRLLAHNDEEVLVAGPNVAKKDVKAATPLPWGPLIIILFLNMTAPMAFEVIYPFVNQMIVDIGVVNDPELVGFYSGLVESAFCVFQLLTIMPCSYASDKFGRKPIIVIGMAGLALSMIAFPLSRSLTAMIVSRCLGGALSGCWAAIKIMVGEMTDRTNQSLAFTGLTITYRFGQIIGLPMGGFLSHPERNWEAFRQPFWLSYPYALPCFVGAGFAATSVLFGALFLTETRVPKRSKKQEEASRPVNYSASRTASESSTATLVNPSEKSDTVPLKSVLTRDVVGILINNLGMCLISEMMFSIYPLFGYTPIHSGGLGINESSIGMQLSVRAVLHIAVFVIFEPLRSRMGTVRLYQWCMALVPVTVLFFPYIHYLARQEGSADAWSVQLASLAFFTVWAFCGFSWTCSSIMITDACPSPSAIAAVNGVNQISIILPQAVAPAAATALFAYSIKSDIAGGNLIWIVLFAFGCLTAIHSLTLREPTSDWRLDKDVDAEI</sequence>
<comment type="subcellular location">
    <subcellularLocation>
        <location evidence="1">Membrane</location>
        <topology evidence="1">Multi-pass membrane protein</topology>
    </subcellularLocation>
</comment>
<dbReference type="InterPro" id="IPR011701">
    <property type="entry name" value="MFS"/>
</dbReference>
<dbReference type="Gene3D" id="1.20.1250.20">
    <property type="entry name" value="MFS general substrate transporter like domains"/>
    <property type="match status" value="1"/>
</dbReference>
<evidence type="ECO:0000256" key="1">
    <source>
        <dbReference type="ARBA" id="ARBA00004141"/>
    </source>
</evidence>
<evidence type="ECO:0000259" key="8">
    <source>
        <dbReference type="PROSITE" id="PS50850"/>
    </source>
</evidence>
<evidence type="ECO:0000256" key="2">
    <source>
        <dbReference type="ARBA" id="ARBA00022448"/>
    </source>
</evidence>